<dbReference type="InterPro" id="IPR005936">
    <property type="entry name" value="FtsH"/>
</dbReference>
<evidence type="ECO:0000256" key="9">
    <source>
        <dbReference type="ARBA" id="ARBA00022741"/>
    </source>
</evidence>
<keyword evidence="13" id="KW-0809">Transit peptide</keyword>
<keyword evidence="21" id="KW-1185">Reference proteome</keyword>
<keyword evidence="17" id="KW-0472">Membrane</keyword>
<dbReference type="FunFam" id="1.20.58.760:FF:000035">
    <property type="entry name" value="ATP-dependent zinc metalloprotease FTSH 6 chloroplastic"/>
    <property type="match status" value="1"/>
</dbReference>
<keyword evidence="11" id="KW-0862">Zinc</keyword>
<accession>A0AAN9KN41</accession>
<keyword evidence="8" id="KW-0479">Metal-binding</keyword>
<dbReference type="GO" id="GO:0006508">
    <property type="term" value="P:proteolysis"/>
    <property type="evidence" value="ECO:0007669"/>
    <property type="project" value="UniProtKB-KW"/>
</dbReference>
<dbReference type="Pfam" id="PF00004">
    <property type="entry name" value="AAA"/>
    <property type="match status" value="1"/>
</dbReference>
<evidence type="ECO:0000256" key="4">
    <source>
        <dbReference type="ARBA" id="ARBA00022528"/>
    </source>
</evidence>
<dbReference type="Pfam" id="PF01434">
    <property type="entry name" value="Peptidase_M41"/>
    <property type="match status" value="1"/>
</dbReference>
<dbReference type="InterPro" id="IPR000642">
    <property type="entry name" value="Peptidase_M41"/>
</dbReference>
<name>A0AAN9KN41_CLITE</name>
<evidence type="ECO:0000256" key="12">
    <source>
        <dbReference type="ARBA" id="ARBA00022840"/>
    </source>
</evidence>
<dbReference type="Gene3D" id="1.20.58.760">
    <property type="entry name" value="Peptidase M41"/>
    <property type="match status" value="1"/>
</dbReference>
<reference evidence="20 21" key="1">
    <citation type="submission" date="2024-01" db="EMBL/GenBank/DDBJ databases">
        <title>The genomes of 5 underutilized Papilionoideae crops provide insights into root nodulation and disease resistance.</title>
        <authorList>
            <person name="Yuan L."/>
        </authorList>
    </citation>
    <scope>NUCLEOTIDE SEQUENCE [LARGE SCALE GENOMIC DNA]</scope>
    <source>
        <strain evidence="20">LY-2023</strain>
        <tissue evidence="20">Leaf</tissue>
    </source>
</reference>
<keyword evidence="7" id="KW-0812">Transmembrane</keyword>
<dbReference type="AlphaFoldDB" id="A0AAN9KN41"/>
<keyword evidence="6" id="KW-0645">Protease</keyword>
<dbReference type="PANTHER" id="PTHR23076">
    <property type="entry name" value="METALLOPROTEASE M41 FTSH"/>
    <property type="match status" value="1"/>
</dbReference>
<dbReference type="Gene3D" id="3.40.50.300">
    <property type="entry name" value="P-loop containing nucleotide triphosphate hydrolases"/>
    <property type="match status" value="1"/>
</dbReference>
<evidence type="ECO:0000256" key="15">
    <source>
        <dbReference type="ARBA" id="ARBA00023049"/>
    </source>
</evidence>
<dbReference type="InterPro" id="IPR041569">
    <property type="entry name" value="AAA_lid_3"/>
</dbReference>
<dbReference type="NCBIfam" id="TIGR01241">
    <property type="entry name" value="FtsH_fam"/>
    <property type="match status" value="1"/>
</dbReference>
<dbReference type="SUPFAM" id="SSF52540">
    <property type="entry name" value="P-loop containing nucleoside triphosphate hydrolases"/>
    <property type="match status" value="1"/>
</dbReference>
<evidence type="ECO:0000256" key="8">
    <source>
        <dbReference type="ARBA" id="ARBA00022723"/>
    </source>
</evidence>
<dbReference type="Gene3D" id="3.30.720.210">
    <property type="match status" value="1"/>
</dbReference>
<evidence type="ECO:0000256" key="1">
    <source>
        <dbReference type="ARBA" id="ARBA00001947"/>
    </source>
</evidence>
<dbReference type="InterPro" id="IPR003593">
    <property type="entry name" value="AAA+_ATPase"/>
</dbReference>
<dbReference type="Gene3D" id="1.10.8.60">
    <property type="match status" value="1"/>
</dbReference>
<dbReference type="PANTHER" id="PTHR23076:SF139">
    <property type="entry name" value="ATP-DEPENDENT ZINC METALLOPROTEASE FTSH 2, CHLOROPLASTIC"/>
    <property type="match status" value="1"/>
</dbReference>
<dbReference type="FunFam" id="3.30.720.210:FF:000002">
    <property type="entry name" value="ATP-dependent zinc metalloprotease FTSH chloroplastic"/>
    <property type="match status" value="1"/>
</dbReference>
<keyword evidence="16" id="KW-0793">Thylakoid</keyword>
<dbReference type="FunFam" id="3.40.50.300:FF:000001">
    <property type="entry name" value="ATP-dependent zinc metalloprotease FtsH"/>
    <property type="match status" value="1"/>
</dbReference>
<dbReference type="GO" id="GO:0004222">
    <property type="term" value="F:metalloendopeptidase activity"/>
    <property type="evidence" value="ECO:0007669"/>
    <property type="project" value="InterPro"/>
</dbReference>
<dbReference type="InterPro" id="IPR003959">
    <property type="entry name" value="ATPase_AAA_core"/>
</dbReference>
<dbReference type="InterPro" id="IPR037219">
    <property type="entry name" value="Peptidase_M41-like"/>
</dbReference>
<dbReference type="FunFam" id="1.10.8.60:FF:000001">
    <property type="entry name" value="ATP-dependent zinc metalloprotease FtsH"/>
    <property type="match status" value="1"/>
</dbReference>
<dbReference type="HAMAP" id="MF_01458">
    <property type="entry name" value="FtsH"/>
    <property type="match status" value="1"/>
</dbReference>
<sequence length="748" mass="80897">MLPLLLKPHIHNSSFITFLCTNKVPDLPFHFSLYHILLSRLLLAYYFHSKNFVNVMAASSACLVGNGLSTRSNSNRIALNKDFSGRYLYTSWRLSSLNKASKAFSIKASLEERQNNEGRRGFLKLLLGNVPAMLASGKAYADEQGVSSSRMSYSRFLEYLDKDRVKKVDLYDSNGTVAIVEAVSPELGNRVQRVKVQLPGLNQELLQKFREKNIDFAAHSAQEDSGSLLANLIGNLAFPLVLIGGLFLLSRRSGGMGGPGGPGFPLAFGQSKAKFQMEPNTGVTFDDVAGVDEAKQDFMEVVEFLKKPERFTAVGARIPKGVLLVGPPGTGKTLLAKAIAGEAGVPFFSISGSEFVEMFVGVGASRVRDLFKKAKENAPCIVFVDEIDAVGRQRGTGIGGGNDEREQTLNQLLTEMDGFEGNTGIIVIAATNRADILDSALLRPGRFDRQVTVDVPDVRGRTEILKVHGSNKKFDADVSLDVIAMRTPGFSGADLANLLNEAAILAGRRGKTAISSKEIDDSIDRIVAGMEGTVMTDGKSKSLVAYHEVGHAICGTLTPGHDAVQKVTLVPRGQARGLTWFIPSDDPTLISKQQLFARIVGGLGGRAAEEIIFGEPEVTTGAAGDLQQITGLAKQMVTTFGMSDIGPWSLMEPSAQSGDVIMRMMARNSMSEKLAEDIDAAIKRISDEAYEIALGHIRNNREAIDKIVEVLLEKETLSGDEFRALLSEFVEIPVENRVPSSTPVPATV</sequence>
<evidence type="ECO:0000256" key="18">
    <source>
        <dbReference type="ARBA" id="ARBA00060455"/>
    </source>
</evidence>
<feature type="domain" description="AAA+ ATPase" evidence="19">
    <location>
        <begin position="318"/>
        <end position="457"/>
    </location>
</feature>
<evidence type="ECO:0000256" key="13">
    <source>
        <dbReference type="ARBA" id="ARBA00022946"/>
    </source>
</evidence>
<protein>
    <recommendedName>
        <fullName evidence="19">AAA+ ATPase domain-containing protein</fullName>
    </recommendedName>
</protein>
<dbReference type="InterPro" id="IPR011546">
    <property type="entry name" value="Pept_M41_FtsH_extracell"/>
</dbReference>
<dbReference type="GO" id="GO:0016887">
    <property type="term" value="F:ATP hydrolysis activity"/>
    <property type="evidence" value="ECO:0007669"/>
    <property type="project" value="InterPro"/>
</dbReference>
<keyword evidence="10" id="KW-0378">Hydrolase</keyword>
<comment type="similarity">
    <text evidence="3">In the N-terminal section; belongs to the AAA ATPase family.</text>
</comment>
<dbReference type="SMART" id="SM00382">
    <property type="entry name" value="AAA"/>
    <property type="match status" value="1"/>
</dbReference>
<keyword evidence="12" id="KW-0067">ATP-binding</keyword>
<keyword evidence="5" id="KW-0934">Plastid</keyword>
<evidence type="ECO:0000259" key="19">
    <source>
        <dbReference type="SMART" id="SM00382"/>
    </source>
</evidence>
<dbReference type="InterPro" id="IPR003960">
    <property type="entry name" value="ATPase_AAA_CS"/>
</dbReference>
<evidence type="ECO:0000256" key="11">
    <source>
        <dbReference type="ARBA" id="ARBA00022833"/>
    </source>
</evidence>
<dbReference type="InterPro" id="IPR027417">
    <property type="entry name" value="P-loop_NTPase"/>
</dbReference>
<keyword evidence="9" id="KW-0547">Nucleotide-binding</keyword>
<dbReference type="Pfam" id="PF06480">
    <property type="entry name" value="FtsH_ext"/>
    <property type="match status" value="1"/>
</dbReference>
<evidence type="ECO:0000256" key="10">
    <source>
        <dbReference type="ARBA" id="ARBA00022801"/>
    </source>
</evidence>
<comment type="subcellular location">
    <subcellularLocation>
        <location evidence="18">Plastid</location>
        <location evidence="18">Chloroplast thylakoid membrane</location>
        <topology evidence="18">Single-pass membrane protein</topology>
        <orientation evidence="18">Stromal side</orientation>
    </subcellularLocation>
</comment>
<dbReference type="EMBL" id="JAYKXN010000001">
    <property type="protein sequence ID" value="KAK7319253.1"/>
    <property type="molecule type" value="Genomic_DNA"/>
</dbReference>
<evidence type="ECO:0000256" key="3">
    <source>
        <dbReference type="ARBA" id="ARBA00010550"/>
    </source>
</evidence>
<proteinExistence type="inferred from homology"/>
<dbReference type="CDD" id="cd19501">
    <property type="entry name" value="RecA-like_FtsH"/>
    <property type="match status" value="1"/>
</dbReference>
<dbReference type="GO" id="GO:0010304">
    <property type="term" value="P:PSII associated light-harvesting complex II catabolic process"/>
    <property type="evidence" value="ECO:0007669"/>
    <property type="project" value="UniProtKB-ARBA"/>
</dbReference>
<evidence type="ECO:0000256" key="2">
    <source>
        <dbReference type="ARBA" id="ARBA00010044"/>
    </source>
</evidence>
<evidence type="ECO:0000313" key="20">
    <source>
        <dbReference type="EMBL" id="KAK7319253.1"/>
    </source>
</evidence>
<dbReference type="GO" id="GO:0009535">
    <property type="term" value="C:chloroplast thylakoid membrane"/>
    <property type="evidence" value="ECO:0007669"/>
    <property type="project" value="UniProtKB-SubCell"/>
</dbReference>
<evidence type="ECO:0000256" key="16">
    <source>
        <dbReference type="ARBA" id="ARBA00023078"/>
    </source>
</evidence>
<keyword evidence="14" id="KW-1133">Transmembrane helix</keyword>
<evidence type="ECO:0000313" key="21">
    <source>
        <dbReference type="Proteomes" id="UP001359559"/>
    </source>
</evidence>
<dbReference type="GO" id="GO:0004176">
    <property type="term" value="F:ATP-dependent peptidase activity"/>
    <property type="evidence" value="ECO:0007669"/>
    <property type="project" value="InterPro"/>
</dbReference>
<dbReference type="GO" id="GO:0005524">
    <property type="term" value="F:ATP binding"/>
    <property type="evidence" value="ECO:0007669"/>
    <property type="project" value="UniProtKB-KW"/>
</dbReference>
<organism evidence="20 21">
    <name type="scientific">Clitoria ternatea</name>
    <name type="common">Butterfly pea</name>
    <dbReference type="NCBI Taxonomy" id="43366"/>
    <lineage>
        <taxon>Eukaryota</taxon>
        <taxon>Viridiplantae</taxon>
        <taxon>Streptophyta</taxon>
        <taxon>Embryophyta</taxon>
        <taxon>Tracheophyta</taxon>
        <taxon>Spermatophyta</taxon>
        <taxon>Magnoliopsida</taxon>
        <taxon>eudicotyledons</taxon>
        <taxon>Gunneridae</taxon>
        <taxon>Pentapetalae</taxon>
        <taxon>rosids</taxon>
        <taxon>fabids</taxon>
        <taxon>Fabales</taxon>
        <taxon>Fabaceae</taxon>
        <taxon>Papilionoideae</taxon>
        <taxon>50 kb inversion clade</taxon>
        <taxon>NPAAA clade</taxon>
        <taxon>indigoferoid/millettioid clade</taxon>
        <taxon>Phaseoleae</taxon>
        <taxon>Clitoria</taxon>
    </lineage>
</organism>
<comment type="similarity">
    <text evidence="2">In the C-terminal section; belongs to the peptidase M41 family.</text>
</comment>
<dbReference type="GO" id="GO:0008270">
    <property type="term" value="F:zinc ion binding"/>
    <property type="evidence" value="ECO:0007669"/>
    <property type="project" value="InterPro"/>
</dbReference>
<evidence type="ECO:0000256" key="17">
    <source>
        <dbReference type="ARBA" id="ARBA00023136"/>
    </source>
</evidence>
<evidence type="ECO:0000256" key="6">
    <source>
        <dbReference type="ARBA" id="ARBA00022670"/>
    </source>
</evidence>
<keyword evidence="4" id="KW-0150">Chloroplast</keyword>
<gene>
    <name evidence="20" type="ORF">RJT34_03972</name>
</gene>
<keyword evidence="15" id="KW-0482">Metalloprotease</keyword>
<comment type="caution">
    <text evidence="20">The sequence shown here is derived from an EMBL/GenBank/DDBJ whole genome shotgun (WGS) entry which is preliminary data.</text>
</comment>
<evidence type="ECO:0000256" key="5">
    <source>
        <dbReference type="ARBA" id="ARBA00022640"/>
    </source>
</evidence>
<dbReference type="Pfam" id="PF17862">
    <property type="entry name" value="AAA_lid_3"/>
    <property type="match status" value="1"/>
</dbReference>
<dbReference type="SUPFAM" id="SSF140990">
    <property type="entry name" value="FtsH protease domain-like"/>
    <property type="match status" value="1"/>
</dbReference>
<dbReference type="Proteomes" id="UP001359559">
    <property type="component" value="Unassembled WGS sequence"/>
</dbReference>
<evidence type="ECO:0000256" key="7">
    <source>
        <dbReference type="ARBA" id="ARBA00022692"/>
    </source>
</evidence>
<evidence type="ECO:0000256" key="14">
    <source>
        <dbReference type="ARBA" id="ARBA00022989"/>
    </source>
</evidence>
<comment type="cofactor">
    <cofactor evidence="1">
        <name>Zn(2+)</name>
        <dbReference type="ChEBI" id="CHEBI:29105"/>
    </cofactor>
</comment>
<dbReference type="PROSITE" id="PS00674">
    <property type="entry name" value="AAA"/>
    <property type="match status" value="1"/>
</dbReference>